<keyword evidence="3" id="KW-1185">Reference proteome</keyword>
<reference evidence="2 3" key="1">
    <citation type="submission" date="2020-08" db="EMBL/GenBank/DDBJ databases">
        <title>A Genomic Blueprint of the Chicken Gut Microbiome.</title>
        <authorList>
            <person name="Gilroy R."/>
            <person name="Ravi A."/>
            <person name="Getino M."/>
            <person name="Pursley I."/>
            <person name="Horton D.L."/>
            <person name="Alikhan N.-F."/>
            <person name="Baker D."/>
            <person name="Gharbi K."/>
            <person name="Hall N."/>
            <person name="Watson M."/>
            <person name="Adriaenssens E.M."/>
            <person name="Foster-Nyarko E."/>
            <person name="Jarju S."/>
            <person name="Secka A."/>
            <person name="Antonio M."/>
            <person name="Oren A."/>
            <person name="Chaudhuri R."/>
            <person name="La Ragione R.M."/>
            <person name="Hildebrand F."/>
            <person name="Pallen M.J."/>
        </authorList>
    </citation>
    <scope>NUCLEOTIDE SEQUENCE [LARGE SCALE GENOMIC DNA]</scope>
    <source>
        <strain evidence="2 3">Sa3CUA2</strain>
    </source>
</reference>
<sequence>MHDIDRALFEMGQENAWEGESENELGGQGEIGLATELLEVTSEEELDRFLGDVLRSAVSAGKAFASSSAGRAVGGLLKSAAKQALPHVGRMVGGAVPWIGADAGGKVGGFVAGRLEADLEGLSQEDREYEVSRAFVRFADETARIAAAAPPGMPPQVAAQRAATAAARRHLPPLAPVVAGMRPPAPGGPTRPGGHRTTGRWVRRGRNIVLLDA</sequence>
<organism evidence="2 3">
    <name type="scientific">Cellulomonas avistercoris</name>
    <dbReference type="NCBI Taxonomy" id="2762242"/>
    <lineage>
        <taxon>Bacteria</taxon>
        <taxon>Bacillati</taxon>
        <taxon>Actinomycetota</taxon>
        <taxon>Actinomycetes</taxon>
        <taxon>Micrococcales</taxon>
        <taxon>Cellulomonadaceae</taxon>
        <taxon>Cellulomonas</taxon>
    </lineage>
</organism>
<evidence type="ECO:0000313" key="2">
    <source>
        <dbReference type="EMBL" id="MBD7917537.1"/>
    </source>
</evidence>
<dbReference type="Proteomes" id="UP000604241">
    <property type="component" value="Unassembled WGS sequence"/>
</dbReference>
<evidence type="ECO:0000313" key="3">
    <source>
        <dbReference type="Proteomes" id="UP000604241"/>
    </source>
</evidence>
<dbReference type="EMBL" id="JACSQV010000002">
    <property type="protein sequence ID" value="MBD7917537.1"/>
    <property type="molecule type" value="Genomic_DNA"/>
</dbReference>
<gene>
    <name evidence="2" type="ORF">H9657_04490</name>
</gene>
<proteinExistence type="predicted"/>
<name>A0ABR8QAU6_9CELL</name>
<accession>A0ABR8QAU6</accession>
<feature type="region of interest" description="Disordered" evidence="1">
    <location>
        <begin position="176"/>
        <end position="199"/>
    </location>
</feature>
<dbReference type="RefSeq" id="WP_191780678.1">
    <property type="nucleotide sequence ID" value="NZ_JACSQV010000002.1"/>
</dbReference>
<comment type="caution">
    <text evidence="2">The sequence shown here is derived from an EMBL/GenBank/DDBJ whole genome shotgun (WGS) entry which is preliminary data.</text>
</comment>
<evidence type="ECO:0008006" key="4">
    <source>
        <dbReference type="Google" id="ProtNLM"/>
    </source>
</evidence>
<protein>
    <recommendedName>
        <fullName evidence="4">DUF222 domain-containing protein</fullName>
    </recommendedName>
</protein>
<evidence type="ECO:0000256" key="1">
    <source>
        <dbReference type="SAM" id="MobiDB-lite"/>
    </source>
</evidence>